<keyword evidence="3 5" id="KW-0378">Hydrolase</keyword>
<dbReference type="RefSeq" id="WP_344027904.1">
    <property type="nucleotide sequence ID" value="NZ_BAAAOB010000001.1"/>
</dbReference>
<dbReference type="SUPFAM" id="SSF52743">
    <property type="entry name" value="Subtilisin-like"/>
    <property type="match status" value="1"/>
</dbReference>
<feature type="signal peptide" evidence="8">
    <location>
        <begin position="1"/>
        <end position="28"/>
    </location>
</feature>
<keyword evidence="11" id="KW-1185">Reference proteome</keyword>
<evidence type="ECO:0000256" key="5">
    <source>
        <dbReference type="PROSITE-ProRule" id="PRU01240"/>
    </source>
</evidence>
<feature type="chain" id="PRO_5045272405" description="Peptidase S8/S53 domain-containing protein" evidence="8">
    <location>
        <begin position="29"/>
        <end position="429"/>
    </location>
</feature>
<dbReference type="PROSITE" id="PS51892">
    <property type="entry name" value="SUBTILASE"/>
    <property type="match status" value="1"/>
</dbReference>
<evidence type="ECO:0000256" key="3">
    <source>
        <dbReference type="ARBA" id="ARBA00022801"/>
    </source>
</evidence>
<evidence type="ECO:0000313" key="10">
    <source>
        <dbReference type="EMBL" id="GAA1776325.1"/>
    </source>
</evidence>
<keyword evidence="8" id="KW-0732">Signal</keyword>
<dbReference type="Proteomes" id="UP001500851">
    <property type="component" value="Unassembled WGS sequence"/>
</dbReference>
<accession>A0ABN2L5T7</accession>
<evidence type="ECO:0000256" key="2">
    <source>
        <dbReference type="ARBA" id="ARBA00022670"/>
    </source>
</evidence>
<keyword evidence="4 5" id="KW-0720">Serine protease</keyword>
<dbReference type="InterPro" id="IPR015500">
    <property type="entry name" value="Peptidase_S8_subtilisin-rel"/>
</dbReference>
<dbReference type="EMBL" id="BAAAOB010000001">
    <property type="protein sequence ID" value="GAA1776325.1"/>
    <property type="molecule type" value="Genomic_DNA"/>
</dbReference>
<name>A0ABN2L5T7_9MICO</name>
<feature type="active site" description="Charge relay system" evidence="5">
    <location>
        <position position="124"/>
    </location>
</feature>
<comment type="caution">
    <text evidence="10">The sequence shown here is derived from an EMBL/GenBank/DDBJ whole genome shotgun (WGS) entry which is preliminary data.</text>
</comment>
<evidence type="ECO:0000259" key="9">
    <source>
        <dbReference type="Pfam" id="PF00082"/>
    </source>
</evidence>
<evidence type="ECO:0000313" key="11">
    <source>
        <dbReference type="Proteomes" id="UP001500851"/>
    </source>
</evidence>
<dbReference type="InterPro" id="IPR036852">
    <property type="entry name" value="Peptidase_S8/S53_dom_sf"/>
</dbReference>
<keyword evidence="7" id="KW-0812">Transmembrane</keyword>
<organism evidence="10 11">
    <name type="scientific">Leucobacter iarius</name>
    <dbReference type="NCBI Taxonomy" id="333963"/>
    <lineage>
        <taxon>Bacteria</taxon>
        <taxon>Bacillati</taxon>
        <taxon>Actinomycetota</taxon>
        <taxon>Actinomycetes</taxon>
        <taxon>Micrococcales</taxon>
        <taxon>Microbacteriaceae</taxon>
        <taxon>Leucobacter</taxon>
    </lineage>
</organism>
<evidence type="ECO:0000256" key="6">
    <source>
        <dbReference type="SAM" id="MobiDB-lite"/>
    </source>
</evidence>
<gene>
    <name evidence="10" type="ORF">GCM10009768_01020</name>
</gene>
<keyword evidence="7" id="KW-0472">Membrane</keyword>
<keyword evidence="2 5" id="KW-0645">Protease</keyword>
<feature type="transmembrane region" description="Helical" evidence="7">
    <location>
        <begin position="391"/>
        <end position="412"/>
    </location>
</feature>
<evidence type="ECO:0000256" key="4">
    <source>
        <dbReference type="ARBA" id="ARBA00022825"/>
    </source>
</evidence>
<protein>
    <recommendedName>
        <fullName evidence="9">Peptidase S8/S53 domain-containing protein</fullName>
    </recommendedName>
</protein>
<evidence type="ECO:0000256" key="1">
    <source>
        <dbReference type="ARBA" id="ARBA00011073"/>
    </source>
</evidence>
<dbReference type="PANTHER" id="PTHR43806">
    <property type="entry name" value="PEPTIDASE S8"/>
    <property type="match status" value="1"/>
</dbReference>
<sequence length="429" mass="43382">MDRKQTRLRIAAALVALPILGTALTGPAAPLAALSPLAPAPASAADECAVGVMARLPGPPVAFAEMGLPADGRRYTGAGITVAIVDSGVDASRPQLAKALVPGRSDSLISDGERSDGLGDSQGHGTALAGIIAARPSPTSGVVGIAPDARIISLRVFRDDSQQSIDKGLGPDAGRIAEAIRKATDRGARVITVALSDDVDTPALRDATNYATSRGALVVASAGNRDTTKQTEDSPRFPAAYPDALAVTAVGPTGLATSSSIHGPHIDVAAPGQNVLTTSNGGGDCRYAPDAPSSSFATAYAAGAAALVAQAYPKETPQQWAYRLEATADRPDPDARDDRIGWGTIRPAAALGLRPSSSTRGPVSPFADTSGAARASVSTRVTAHETRADDITFVAALVLGAGGLIAVFALAARTRRRPGTGRRDGGTAA</sequence>
<dbReference type="Gene3D" id="3.40.50.200">
    <property type="entry name" value="Peptidase S8/S53 domain"/>
    <property type="match status" value="1"/>
</dbReference>
<evidence type="ECO:0000256" key="8">
    <source>
        <dbReference type="SAM" id="SignalP"/>
    </source>
</evidence>
<feature type="active site" description="Charge relay system" evidence="5">
    <location>
        <position position="86"/>
    </location>
</feature>
<dbReference type="InterPro" id="IPR000209">
    <property type="entry name" value="Peptidase_S8/S53_dom"/>
</dbReference>
<keyword evidence="7" id="KW-1133">Transmembrane helix</keyword>
<dbReference type="Pfam" id="PF00082">
    <property type="entry name" value="Peptidase_S8"/>
    <property type="match status" value="1"/>
</dbReference>
<dbReference type="InterPro" id="IPR050131">
    <property type="entry name" value="Peptidase_S8_subtilisin-like"/>
</dbReference>
<proteinExistence type="inferred from homology"/>
<comment type="similarity">
    <text evidence="1 5">Belongs to the peptidase S8 family.</text>
</comment>
<dbReference type="PRINTS" id="PR00723">
    <property type="entry name" value="SUBTILISIN"/>
</dbReference>
<reference evidence="10 11" key="1">
    <citation type="journal article" date="2019" name="Int. J. Syst. Evol. Microbiol.">
        <title>The Global Catalogue of Microorganisms (GCM) 10K type strain sequencing project: providing services to taxonomists for standard genome sequencing and annotation.</title>
        <authorList>
            <consortium name="The Broad Institute Genomics Platform"/>
            <consortium name="The Broad Institute Genome Sequencing Center for Infectious Disease"/>
            <person name="Wu L."/>
            <person name="Ma J."/>
        </authorList>
    </citation>
    <scope>NUCLEOTIDE SEQUENCE [LARGE SCALE GENOMIC DNA]</scope>
    <source>
        <strain evidence="10 11">JCM 14736</strain>
    </source>
</reference>
<feature type="region of interest" description="Disordered" evidence="6">
    <location>
        <begin position="351"/>
        <end position="376"/>
    </location>
</feature>
<dbReference type="PANTHER" id="PTHR43806:SF11">
    <property type="entry name" value="CEREVISIN-RELATED"/>
    <property type="match status" value="1"/>
</dbReference>
<evidence type="ECO:0000256" key="7">
    <source>
        <dbReference type="SAM" id="Phobius"/>
    </source>
</evidence>
<feature type="domain" description="Peptidase S8/S53" evidence="9">
    <location>
        <begin position="77"/>
        <end position="343"/>
    </location>
</feature>
<feature type="active site" description="Charge relay system" evidence="5">
    <location>
        <position position="295"/>
    </location>
</feature>